<keyword evidence="9" id="KW-1185">Reference proteome</keyword>
<dbReference type="Gene3D" id="3.40.50.300">
    <property type="entry name" value="P-loop containing nucleotide triphosphate hydrolases"/>
    <property type="match status" value="2"/>
</dbReference>
<dbReference type="PROSITE" id="PS51194">
    <property type="entry name" value="HELICASE_CTER"/>
    <property type="match status" value="1"/>
</dbReference>
<accession>A0A9X2D4A3</accession>
<dbReference type="GO" id="GO:0005524">
    <property type="term" value="F:ATP binding"/>
    <property type="evidence" value="ECO:0007669"/>
    <property type="project" value="UniProtKB-KW"/>
</dbReference>
<protein>
    <submittedName>
        <fullName evidence="8">DEAD/DEAH box helicase</fullName>
    </submittedName>
</protein>
<dbReference type="InterPro" id="IPR058621">
    <property type="entry name" value="SH3_HelY"/>
</dbReference>
<dbReference type="Proteomes" id="UP001139485">
    <property type="component" value="Unassembled WGS sequence"/>
</dbReference>
<dbReference type="InterPro" id="IPR014001">
    <property type="entry name" value="Helicase_ATP-bd"/>
</dbReference>
<evidence type="ECO:0000256" key="5">
    <source>
        <dbReference type="SAM" id="MobiDB-lite"/>
    </source>
</evidence>
<keyword evidence="4" id="KW-0067">ATP-binding</keyword>
<evidence type="ECO:0000313" key="9">
    <source>
        <dbReference type="Proteomes" id="UP001139485"/>
    </source>
</evidence>
<dbReference type="PROSITE" id="PS51192">
    <property type="entry name" value="HELICASE_ATP_BIND_1"/>
    <property type="match status" value="1"/>
</dbReference>
<dbReference type="InterPro" id="IPR027417">
    <property type="entry name" value="P-loop_NTPase"/>
</dbReference>
<dbReference type="AlphaFoldDB" id="A0A9X2D4A3"/>
<feature type="domain" description="Helicase C-terminal" evidence="7">
    <location>
        <begin position="331"/>
        <end position="500"/>
    </location>
</feature>
<dbReference type="SMART" id="SM00490">
    <property type="entry name" value="HELICc"/>
    <property type="match status" value="1"/>
</dbReference>
<evidence type="ECO:0000259" key="7">
    <source>
        <dbReference type="PROSITE" id="PS51194"/>
    </source>
</evidence>
<dbReference type="EMBL" id="JAMOIL010000001">
    <property type="protein sequence ID" value="MCM0618990.1"/>
    <property type="molecule type" value="Genomic_DNA"/>
</dbReference>
<keyword evidence="1" id="KW-0547">Nucleotide-binding</keyword>
<dbReference type="GO" id="GO:0055087">
    <property type="term" value="C:Ski complex"/>
    <property type="evidence" value="ECO:0007669"/>
    <property type="project" value="TreeGrafter"/>
</dbReference>
<dbReference type="GO" id="GO:0070478">
    <property type="term" value="P:nuclear-transcribed mRNA catabolic process, 3'-5' exonucleolytic nonsense-mediated decay"/>
    <property type="evidence" value="ECO:0007669"/>
    <property type="project" value="TreeGrafter"/>
</dbReference>
<reference evidence="8" key="1">
    <citation type="submission" date="2022-05" db="EMBL/GenBank/DDBJ databases">
        <authorList>
            <person name="Tuo L."/>
        </authorList>
    </citation>
    <scope>NUCLEOTIDE SEQUENCE</scope>
    <source>
        <strain evidence="8">BSK12Z-4</strain>
    </source>
</reference>
<dbReference type="PANTHER" id="PTHR12131">
    <property type="entry name" value="ATP-DEPENDENT RNA AND DNA HELICASE"/>
    <property type="match status" value="1"/>
</dbReference>
<evidence type="ECO:0000256" key="2">
    <source>
        <dbReference type="ARBA" id="ARBA00022801"/>
    </source>
</evidence>
<feature type="domain" description="Helicase ATP-binding" evidence="6">
    <location>
        <begin position="43"/>
        <end position="201"/>
    </location>
</feature>
<dbReference type="CDD" id="cd18795">
    <property type="entry name" value="SF2_C_Ski2"/>
    <property type="match status" value="1"/>
</dbReference>
<dbReference type="InterPro" id="IPR012961">
    <property type="entry name" value="Ski2/MTR4_C"/>
</dbReference>
<dbReference type="GO" id="GO:0003676">
    <property type="term" value="F:nucleic acid binding"/>
    <property type="evidence" value="ECO:0007669"/>
    <property type="project" value="InterPro"/>
</dbReference>
<evidence type="ECO:0000256" key="3">
    <source>
        <dbReference type="ARBA" id="ARBA00022806"/>
    </source>
</evidence>
<keyword evidence="3 8" id="KW-0347">Helicase</keyword>
<feature type="region of interest" description="Disordered" evidence="5">
    <location>
        <begin position="259"/>
        <end position="289"/>
    </location>
</feature>
<dbReference type="RefSeq" id="WP_250825902.1">
    <property type="nucleotide sequence ID" value="NZ_JAMOIL010000001.1"/>
</dbReference>
<evidence type="ECO:0000313" key="8">
    <source>
        <dbReference type="EMBL" id="MCM0618990.1"/>
    </source>
</evidence>
<dbReference type="Pfam" id="PF08148">
    <property type="entry name" value="DSHCT"/>
    <property type="match status" value="1"/>
</dbReference>
<comment type="caution">
    <text evidence="8">The sequence shown here is derived from an EMBL/GenBank/DDBJ whole genome shotgun (WGS) entry which is preliminary data.</text>
</comment>
<dbReference type="GO" id="GO:0004386">
    <property type="term" value="F:helicase activity"/>
    <property type="evidence" value="ECO:0007669"/>
    <property type="project" value="UniProtKB-KW"/>
</dbReference>
<gene>
    <name evidence="8" type="ORF">M8330_01620</name>
</gene>
<dbReference type="GO" id="GO:0016787">
    <property type="term" value="F:hydrolase activity"/>
    <property type="evidence" value="ECO:0007669"/>
    <property type="project" value="UniProtKB-KW"/>
</dbReference>
<organism evidence="8 9">
    <name type="scientific">Nocardioides bruguierae</name>
    <dbReference type="NCBI Taxonomy" id="2945102"/>
    <lineage>
        <taxon>Bacteria</taxon>
        <taxon>Bacillati</taxon>
        <taxon>Actinomycetota</taxon>
        <taxon>Actinomycetes</taxon>
        <taxon>Propionibacteriales</taxon>
        <taxon>Nocardioidaceae</taxon>
        <taxon>Nocardioides</taxon>
    </lineage>
</organism>
<dbReference type="FunFam" id="3.40.50.300:FF:000190">
    <property type="entry name" value="ATP-dependent RNA helicase"/>
    <property type="match status" value="1"/>
</dbReference>
<dbReference type="Pfam" id="PF26090">
    <property type="entry name" value="SH3_HelY"/>
    <property type="match status" value="1"/>
</dbReference>
<evidence type="ECO:0000256" key="4">
    <source>
        <dbReference type="ARBA" id="ARBA00022840"/>
    </source>
</evidence>
<dbReference type="InterPro" id="IPR001650">
    <property type="entry name" value="Helicase_C-like"/>
</dbReference>
<feature type="compositionally biased region" description="Basic residues" evidence="5">
    <location>
        <begin position="267"/>
        <end position="277"/>
    </location>
</feature>
<name>A0A9X2D4A3_9ACTN</name>
<evidence type="ECO:0000256" key="1">
    <source>
        <dbReference type="ARBA" id="ARBA00022741"/>
    </source>
</evidence>
<sequence length="949" mass="104959">MSTDELSPSERYSAYRRTREHPVFKDFSALYDFGLDDFQVRACREIEEGRGVLVAAPTGSGKTIVGEFAIHLALATGRKAFYTTPIKALSNQKYADLVERYGSDKVGLLTGDNTVNGEADVVVMTTEVLRNMIYADSRTLDRLGYVVMDEVHYLADRSRGAVWEEVIIHLAESVTVVSLSATVSNAEEFGEWLATVRGETTTIVEERRPVPLFQHVMVGRRLLDLFASSDVDAAAGFVKEGAPVNDELLKVARDEWASSRFKDRRSPKGATKGRGKTPRGGGPRQIGNGRRVWIPSRTDVIERLDREGLLPAIVFVFSRAGCSAAVDQCLAADVRLTTPEERDEIVDFVEASCRHLDSEDLHVLGYHDFLDGLSRGVAAHHAGMLPAFKTVVEELYLRGLCKVVFATETLALGINMPARTVVIEKLSKWNGETHADLSPGEYTQLVGRAGRRGLDTEGHGVVLWQQGMDPREIAGLASTRTYPLRSSFRPSYNMAVNLVNRFGRETSRELLEQSFAQFQADRAVVGLARQLRKASEALDGYAEAAHCDRGDFMEYAALRHQISDVEKGASRAKREDRRTEAAASIKTLRPGDVIEVPHGKFSGMAVVIENGWNPESPRPFVITTAGQARRLAMMDFPEPVAALARIRVPKSFNHRNPQMRRDLASALRARSRDIPPPGVGGRPPRGRGGAGTGGADGRPSAWEREVADLRRRLKEHPCHECPDREDHARWAERWYKLEKDVLTLQRRVENRTNTVARTFDRVCDLLAQLGYLNPQATEVTDEGAHLMRLYSEMDLVAAECIRRGVWSSLSPSGLAAALSTLVFEQRKPDDAGPPRLPGGDVREAIATMVSIAGELERTEREHKLDFLRMPDLGFAWIAYRWCEGDELDDVLGTSGLPAGDFVRWMKQVLDLAGQVADAAGDTPLRRTARQVSDRLKRGVVAMSGVAEGA</sequence>
<feature type="compositionally biased region" description="Gly residues" evidence="5">
    <location>
        <begin position="679"/>
        <end position="696"/>
    </location>
</feature>
<dbReference type="SUPFAM" id="SSF52540">
    <property type="entry name" value="P-loop containing nucleoside triphosphate hydrolases"/>
    <property type="match status" value="1"/>
</dbReference>
<feature type="region of interest" description="Disordered" evidence="5">
    <location>
        <begin position="668"/>
        <end position="701"/>
    </location>
</feature>
<dbReference type="Pfam" id="PF00271">
    <property type="entry name" value="Helicase_C"/>
    <property type="match status" value="1"/>
</dbReference>
<dbReference type="PANTHER" id="PTHR12131:SF1">
    <property type="entry name" value="ATP-DEPENDENT RNA HELICASE SUPV3L1, MITOCHONDRIAL-RELATED"/>
    <property type="match status" value="1"/>
</dbReference>
<dbReference type="SMART" id="SM01142">
    <property type="entry name" value="DSHCT"/>
    <property type="match status" value="1"/>
</dbReference>
<evidence type="ECO:0000259" key="6">
    <source>
        <dbReference type="PROSITE" id="PS51192"/>
    </source>
</evidence>
<dbReference type="Gene3D" id="1.10.3380.30">
    <property type="match status" value="1"/>
</dbReference>
<dbReference type="InterPro" id="IPR011545">
    <property type="entry name" value="DEAD/DEAH_box_helicase_dom"/>
</dbReference>
<dbReference type="InterPro" id="IPR050699">
    <property type="entry name" value="RNA-DNA_Helicase"/>
</dbReference>
<proteinExistence type="predicted"/>
<dbReference type="Pfam" id="PF00270">
    <property type="entry name" value="DEAD"/>
    <property type="match status" value="1"/>
</dbReference>
<keyword evidence="2" id="KW-0378">Hydrolase</keyword>
<dbReference type="SMART" id="SM00487">
    <property type="entry name" value="DEXDc"/>
    <property type="match status" value="1"/>
</dbReference>